<dbReference type="EMBL" id="QLNI01000001">
    <property type="protein sequence ID" value="RAM03995.1"/>
    <property type="molecule type" value="Genomic_DNA"/>
</dbReference>
<name>A0A328FLZ8_9BACT</name>
<protein>
    <submittedName>
        <fullName evidence="2">Uncharacterized protein</fullName>
    </submittedName>
</protein>
<dbReference type="EMBL" id="CP036313">
    <property type="protein sequence ID" value="QBH13011.1"/>
    <property type="molecule type" value="Genomic_DNA"/>
</dbReference>
<dbReference type="AlphaFoldDB" id="A0A328FLZ8"/>
<sequence>MWFRKLKTFIWGSGLKRPAPQLNVHGGSAAANRGADFVKIRDIYEFKLLHPLSEIKADILALEKTTLELEKTVLED</sequence>
<evidence type="ECO:0000313" key="4">
    <source>
        <dbReference type="Proteomes" id="UP000293902"/>
    </source>
</evidence>
<accession>A0A328FLZ8</accession>
<reference evidence="1 4" key="2">
    <citation type="submission" date="2019-02" db="EMBL/GenBank/DDBJ databases">
        <title>Complete genome sequence of Desulfobacter hydrogenophilus AcRS1.</title>
        <authorList>
            <person name="Marietou A."/>
            <person name="Lund M.B."/>
            <person name="Marshall I.P.G."/>
            <person name="Schreiber L."/>
            <person name="Jorgensen B."/>
        </authorList>
    </citation>
    <scope>NUCLEOTIDE SEQUENCE [LARGE SCALE GENOMIC DNA]</scope>
    <source>
        <strain evidence="1 4">AcRS1</strain>
    </source>
</reference>
<gene>
    <name evidence="2" type="ORF">DO021_00810</name>
    <name evidence="1" type="ORF">EYB58_08825</name>
</gene>
<evidence type="ECO:0000313" key="2">
    <source>
        <dbReference type="EMBL" id="RAM03995.1"/>
    </source>
</evidence>
<keyword evidence="4" id="KW-1185">Reference proteome</keyword>
<reference evidence="2 3" key="1">
    <citation type="submission" date="2018-06" db="EMBL/GenBank/DDBJ databases">
        <title>Complete Genome Sequence of Desulfobacter hydrogenophilus (DSM3380).</title>
        <authorList>
            <person name="Marietou A."/>
            <person name="Schreiber L."/>
            <person name="Marshall I."/>
            <person name="Jorgensen B."/>
        </authorList>
    </citation>
    <scope>NUCLEOTIDE SEQUENCE [LARGE SCALE GENOMIC DNA]</scope>
    <source>
        <strain evidence="2 3">DSM 3380</strain>
    </source>
</reference>
<dbReference type="RefSeq" id="WP_111952702.1">
    <property type="nucleotide sequence ID" value="NZ_CP036313.1"/>
</dbReference>
<dbReference type="Proteomes" id="UP000293902">
    <property type="component" value="Chromosome"/>
</dbReference>
<organism evidence="2 3">
    <name type="scientific">Desulfobacter hydrogenophilus</name>
    <dbReference type="NCBI Taxonomy" id="2291"/>
    <lineage>
        <taxon>Bacteria</taxon>
        <taxon>Pseudomonadati</taxon>
        <taxon>Thermodesulfobacteriota</taxon>
        <taxon>Desulfobacteria</taxon>
        <taxon>Desulfobacterales</taxon>
        <taxon>Desulfobacteraceae</taxon>
        <taxon>Desulfobacter</taxon>
    </lineage>
</organism>
<proteinExistence type="predicted"/>
<evidence type="ECO:0000313" key="3">
    <source>
        <dbReference type="Proteomes" id="UP000248798"/>
    </source>
</evidence>
<dbReference type="Proteomes" id="UP000248798">
    <property type="component" value="Unassembled WGS sequence"/>
</dbReference>
<evidence type="ECO:0000313" key="1">
    <source>
        <dbReference type="EMBL" id="QBH13011.1"/>
    </source>
</evidence>